<evidence type="ECO:0000256" key="2">
    <source>
        <dbReference type="ARBA" id="ARBA00022614"/>
    </source>
</evidence>
<sequence length="363" mass="39170">MAPTVPSRPACQKHSSSLHRPSVNCRISHDIGICSHAQRDFICLCRCSLTAADCEALAQMLSGGSPLRVLNLSGTYMEDQGLIHLSSALENCRLLEIDLSSCSLTMASMPALSSALRSGFSELRKLNLSRNTVMDDGIELISQVLKKGCLNTLNMSSCELTGSCCSSLAAALQSETCCLTELDLSINDLGQSGAMQICEALKAPTCTREKLEMNRCELTEEVFGALGSILVSAMSKLVSLSVAVNDVGDAGVKHIWEALRHKHCKLQHLDLEMVSLTDACVEELCESVASCSTSSTLILKNNGMTDSSVPRLVKLMQDCPLTTELNLKYNDFSEDVFELMDKYCLLDKHISPASLGSPAYLSA</sequence>
<dbReference type="GO" id="GO:0005096">
    <property type="term" value="F:GTPase activator activity"/>
    <property type="evidence" value="ECO:0007669"/>
    <property type="project" value="UniProtKB-KW"/>
</dbReference>
<dbReference type="EMBL" id="JAAMOB010000008">
    <property type="protein sequence ID" value="KAF4110310.1"/>
    <property type="molecule type" value="Genomic_DNA"/>
</dbReference>
<keyword evidence="2" id="KW-0433">Leucine-rich repeat</keyword>
<dbReference type="GO" id="GO:0005634">
    <property type="term" value="C:nucleus"/>
    <property type="evidence" value="ECO:0007669"/>
    <property type="project" value="TreeGrafter"/>
</dbReference>
<dbReference type="AlphaFoldDB" id="A0A7J6CST9"/>
<dbReference type="InterPro" id="IPR032675">
    <property type="entry name" value="LRR_dom_sf"/>
</dbReference>
<name>A0A7J6CST9_9TELE</name>
<dbReference type="GO" id="GO:0031267">
    <property type="term" value="F:small GTPase binding"/>
    <property type="evidence" value="ECO:0007669"/>
    <property type="project" value="TreeGrafter"/>
</dbReference>
<dbReference type="PANTHER" id="PTHR24113">
    <property type="entry name" value="RAN GTPASE-ACTIVATING PROTEIN 1"/>
    <property type="match status" value="1"/>
</dbReference>
<dbReference type="Gene3D" id="3.80.10.10">
    <property type="entry name" value="Ribonuclease Inhibitor"/>
    <property type="match status" value="2"/>
</dbReference>
<keyword evidence="1" id="KW-0343">GTPase activation</keyword>
<evidence type="ECO:0000313" key="5">
    <source>
        <dbReference type="Proteomes" id="UP000579812"/>
    </source>
</evidence>
<dbReference type="SUPFAM" id="SSF52047">
    <property type="entry name" value="RNI-like"/>
    <property type="match status" value="1"/>
</dbReference>
<dbReference type="InterPro" id="IPR001611">
    <property type="entry name" value="Leu-rich_rpt"/>
</dbReference>
<gene>
    <name evidence="4" type="ORF">G5714_009562</name>
</gene>
<keyword evidence="3" id="KW-0677">Repeat</keyword>
<accession>A0A7J6CST9</accession>
<dbReference type="PANTHER" id="PTHR24113:SF12">
    <property type="entry name" value="RAN GTPASE-ACTIVATING PROTEIN 1"/>
    <property type="match status" value="1"/>
</dbReference>
<dbReference type="GO" id="GO:0006913">
    <property type="term" value="P:nucleocytoplasmic transport"/>
    <property type="evidence" value="ECO:0007669"/>
    <property type="project" value="TreeGrafter"/>
</dbReference>
<dbReference type="Pfam" id="PF13516">
    <property type="entry name" value="LRR_6"/>
    <property type="match status" value="2"/>
</dbReference>
<dbReference type="InterPro" id="IPR027038">
    <property type="entry name" value="RanGap"/>
</dbReference>
<dbReference type="Proteomes" id="UP000579812">
    <property type="component" value="Unassembled WGS sequence"/>
</dbReference>
<protein>
    <submittedName>
        <fullName evidence="4">Uncharacterized protein</fullName>
    </submittedName>
</protein>
<keyword evidence="5" id="KW-1185">Reference proteome</keyword>
<reference evidence="4 5" key="1">
    <citation type="submission" date="2020-04" db="EMBL/GenBank/DDBJ databases">
        <title>Chromosome-level genome assembly of a cyprinid fish Onychostoma macrolepis by integration of Nanopore Sequencing, Bionano and Hi-C technology.</title>
        <authorList>
            <person name="Wang D."/>
        </authorList>
    </citation>
    <scope>NUCLEOTIDE SEQUENCE [LARGE SCALE GENOMIC DNA]</scope>
    <source>
        <strain evidence="4">SWU-2019</strain>
        <tissue evidence="4">Muscle</tissue>
    </source>
</reference>
<dbReference type="SMART" id="SM00368">
    <property type="entry name" value="LRR_RI"/>
    <property type="match status" value="7"/>
</dbReference>
<dbReference type="GO" id="GO:0005829">
    <property type="term" value="C:cytosol"/>
    <property type="evidence" value="ECO:0007669"/>
    <property type="project" value="TreeGrafter"/>
</dbReference>
<evidence type="ECO:0000256" key="3">
    <source>
        <dbReference type="ARBA" id="ARBA00022737"/>
    </source>
</evidence>
<evidence type="ECO:0000256" key="1">
    <source>
        <dbReference type="ARBA" id="ARBA00022468"/>
    </source>
</evidence>
<evidence type="ECO:0000313" key="4">
    <source>
        <dbReference type="EMBL" id="KAF4110310.1"/>
    </source>
</evidence>
<comment type="caution">
    <text evidence="4">The sequence shown here is derived from an EMBL/GenBank/DDBJ whole genome shotgun (WGS) entry which is preliminary data.</text>
</comment>
<dbReference type="GO" id="GO:0048471">
    <property type="term" value="C:perinuclear region of cytoplasm"/>
    <property type="evidence" value="ECO:0007669"/>
    <property type="project" value="TreeGrafter"/>
</dbReference>
<proteinExistence type="predicted"/>
<organism evidence="4 5">
    <name type="scientific">Onychostoma macrolepis</name>
    <dbReference type="NCBI Taxonomy" id="369639"/>
    <lineage>
        <taxon>Eukaryota</taxon>
        <taxon>Metazoa</taxon>
        <taxon>Chordata</taxon>
        <taxon>Craniata</taxon>
        <taxon>Vertebrata</taxon>
        <taxon>Euteleostomi</taxon>
        <taxon>Actinopterygii</taxon>
        <taxon>Neopterygii</taxon>
        <taxon>Teleostei</taxon>
        <taxon>Ostariophysi</taxon>
        <taxon>Cypriniformes</taxon>
        <taxon>Cyprinidae</taxon>
        <taxon>Acrossocheilinae</taxon>
        <taxon>Onychostoma</taxon>
    </lineage>
</organism>
<dbReference type="OrthoDB" id="120976at2759"/>